<organism evidence="4 5">
    <name type="scientific">Coraliomargarita algicola</name>
    <dbReference type="NCBI Taxonomy" id="3092156"/>
    <lineage>
        <taxon>Bacteria</taxon>
        <taxon>Pseudomonadati</taxon>
        <taxon>Verrucomicrobiota</taxon>
        <taxon>Opitutia</taxon>
        <taxon>Puniceicoccales</taxon>
        <taxon>Coraliomargaritaceae</taxon>
        <taxon>Coraliomargarita</taxon>
    </lineage>
</organism>
<dbReference type="EMBL" id="CP138858">
    <property type="protein sequence ID" value="WPJ95478.1"/>
    <property type="molecule type" value="Genomic_DNA"/>
</dbReference>
<evidence type="ECO:0000313" key="5">
    <source>
        <dbReference type="Proteomes" id="UP001324993"/>
    </source>
</evidence>
<dbReference type="InterPro" id="IPR052566">
    <property type="entry name" value="Non-lysos_glucosylceramidase"/>
</dbReference>
<dbReference type="InterPro" id="IPR008928">
    <property type="entry name" value="6-hairpin_glycosidase_sf"/>
</dbReference>
<dbReference type="Gene3D" id="1.50.10.10">
    <property type="match status" value="1"/>
</dbReference>
<keyword evidence="1" id="KW-0732">Signal</keyword>
<dbReference type="GO" id="GO:0016787">
    <property type="term" value="F:hydrolase activity"/>
    <property type="evidence" value="ECO:0007669"/>
    <property type="project" value="UniProtKB-KW"/>
</dbReference>
<evidence type="ECO:0000259" key="2">
    <source>
        <dbReference type="Pfam" id="PF04685"/>
    </source>
</evidence>
<dbReference type="InterPro" id="IPR006775">
    <property type="entry name" value="GH116_catalytic"/>
</dbReference>
<dbReference type="InterPro" id="IPR024462">
    <property type="entry name" value="GH116_N"/>
</dbReference>
<dbReference type="RefSeq" id="WP_319832358.1">
    <property type="nucleotide sequence ID" value="NZ_CP138858.1"/>
</dbReference>
<proteinExistence type="predicted"/>
<sequence length="881" mass="97969">MKKNLISQLLCVTVFTATASAIDPGTLYRNTIPEDKNLDPAWVQSLSERGHALDAGISGSKAEDTLKYIGMPVSGIATGTVYLNGDGRLFVWDIWSAGHQGVLPNLVPPPKGYSGFRKQKGQLTPVSGSTYINPLTPEAFPPSFSQGFGLRWADGNIQQFAAADWESVEFTGTWPVATVDYADSKSPLQVELKAYSPFVPLNLQDSSIPVTVMSYTLTNTSSDTVQAELVGWLENMSNTANADTAGAFSIQPEWTSLSHACAMFMPSEKRGKRQSAPFHAKGSMTLSYLGTGERTAVNEVPGIATVIELKPGESREYTFLISWHFADLRIKMAYGPEWILEKNAYAERFEDADAVAEHVAANFDSLSSQTRAWVQTWNDSTLPQWLLDRTVVTLNTLQTANCNLLADGDGGRFWAWEGVRVCHGTCTHVWHYAQAMARLFPSLERNLREKTDYGTAQLENGVVPYRGTIKAGEGGGIAIDGQCGTVLRSYREHLISKDDTFLKNNWADIKRALEYLIDFDRNDGDFDGLLHGKQHNTLDASWYGKVHAISSLYIAALRAGEEMARRMDDREFEVLCRELYEKGSQGIEKLYNGEYYVQEEDPAHSTAIGVGEGVYIDQVIGQFWANQLGLGRLYNEAHIQSALNALWRYNFVPDVKAFRETFRKGRYYAWDGDAGLIMSSWPNGGLKDDFMNHWQYDYFNECMSGFEYQAAAHMVAEGTPELVERGLAITRAIHDRYRPQARNPYNEIECSDHYARAMSSYAVFLAVCGFNYDGPAGVIGFDPAIQADDFRAPFTAAAGWGTYSQKITPQQMQAELKINWGQVRLSRIKLNPGERPFQQVSVSLNGKKVAAELLERESGVVIALAEMIQIAQGQQLTVVLR</sequence>
<feature type="chain" id="PRO_5046881657" evidence="1">
    <location>
        <begin position="22"/>
        <end position="881"/>
    </location>
</feature>
<evidence type="ECO:0000256" key="1">
    <source>
        <dbReference type="SAM" id="SignalP"/>
    </source>
</evidence>
<dbReference type="PANTHER" id="PTHR12654">
    <property type="entry name" value="BILE ACID BETA-GLUCOSIDASE-RELATED"/>
    <property type="match status" value="1"/>
</dbReference>
<keyword evidence="4" id="KW-0378">Hydrolase</keyword>
<gene>
    <name evidence="4" type="ORF">SH580_18835</name>
</gene>
<evidence type="ECO:0000259" key="3">
    <source>
        <dbReference type="Pfam" id="PF12215"/>
    </source>
</evidence>
<dbReference type="Pfam" id="PF04685">
    <property type="entry name" value="DUF608"/>
    <property type="match status" value="1"/>
</dbReference>
<name>A0ABZ0RJ30_9BACT</name>
<dbReference type="PANTHER" id="PTHR12654:SF4">
    <property type="entry name" value="PB1 DOMAIN-CONTAINING PROTEIN"/>
    <property type="match status" value="1"/>
</dbReference>
<dbReference type="Pfam" id="PF12215">
    <property type="entry name" value="Glyco_hydr_116N"/>
    <property type="match status" value="1"/>
</dbReference>
<accession>A0ABZ0RJ30</accession>
<feature type="domain" description="Glycosyl-hydrolase family 116 N-terminal" evidence="3">
    <location>
        <begin position="70"/>
        <end position="240"/>
    </location>
</feature>
<dbReference type="Proteomes" id="UP001324993">
    <property type="component" value="Chromosome"/>
</dbReference>
<dbReference type="InterPro" id="IPR012341">
    <property type="entry name" value="6hp_glycosidase-like_sf"/>
</dbReference>
<dbReference type="SUPFAM" id="SSF48208">
    <property type="entry name" value="Six-hairpin glycosidases"/>
    <property type="match status" value="1"/>
</dbReference>
<feature type="domain" description="Glycosyl-hydrolase family 116 catalytic region" evidence="2">
    <location>
        <begin position="480"/>
        <end position="762"/>
    </location>
</feature>
<feature type="signal peptide" evidence="1">
    <location>
        <begin position="1"/>
        <end position="21"/>
    </location>
</feature>
<reference evidence="4 5" key="1">
    <citation type="submission" date="2023-11" db="EMBL/GenBank/DDBJ databases">
        <title>Coraliomargarita sp. nov., isolated from marine algae.</title>
        <authorList>
            <person name="Lee J.K."/>
            <person name="Baek J.H."/>
            <person name="Kim J.M."/>
            <person name="Choi D.G."/>
            <person name="Jeon C.O."/>
        </authorList>
    </citation>
    <scope>NUCLEOTIDE SEQUENCE [LARGE SCALE GENOMIC DNA]</scope>
    <source>
        <strain evidence="4 5">J2-16</strain>
    </source>
</reference>
<keyword evidence="5" id="KW-1185">Reference proteome</keyword>
<evidence type="ECO:0000313" key="4">
    <source>
        <dbReference type="EMBL" id="WPJ95478.1"/>
    </source>
</evidence>
<protein>
    <submittedName>
        <fullName evidence="4">GH116 family glycosyl hydrolase</fullName>
    </submittedName>
</protein>